<evidence type="ECO:0000256" key="3">
    <source>
        <dbReference type="PROSITE-ProRule" id="PRU00023"/>
    </source>
</evidence>
<dbReference type="SMR" id="A0A7I8X1V8"/>
<dbReference type="Proteomes" id="UP000582659">
    <property type="component" value="Unassembled WGS sequence"/>
</dbReference>
<evidence type="ECO:0000256" key="2">
    <source>
        <dbReference type="ARBA" id="ARBA00023043"/>
    </source>
</evidence>
<dbReference type="OrthoDB" id="1577640at2759"/>
<dbReference type="Pfam" id="PF12796">
    <property type="entry name" value="Ank_2"/>
    <property type="match status" value="3"/>
</dbReference>
<dbReference type="PANTHER" id="PTHR24198">
    <property type="entry name" value="ANKYRIN REPEAT AND PROTEIN KINASE DOMAIN-CONTAINING PROTEIN"/>
    <property type="match status" value="1"/>
</dbReference>
<dbReference type="EMBL" id="CAJFCV020000006">
    <property type="protein sequence ID" value="CAG9130303.1"/>
    <property type="molecule type" value="Genomic_DNA"/>
</dbReference>
<reference evidence="4" key="1">
    <citation type="submission" date="2020-09" db="EMBL/GenBank/DDBJ databases">
        <authorList>
            <person name="Kikuchi T."/>
        </authorList>
    </citation>
    <scope>NUCLEOTIDE SEQUENCE</scope>
    <source>
        <strain evidence="4">Ka4C1</strain>
    </source>
</reference>
<evidence type="ECO:0000313" key="5">
    <source>
        <dbReference type="Proteomes" id="UP000659654"/>
    </source>
</evidence>
<keyword evidence="1" id="KW-0677">Repeat</keyword>
<protein>
    <submittedName>
        <fullName evidence="4">(pine wood nematode) hypothetical protein</fullName>
    </submittedName>
</protein>
<dbReference type="PANTHER" id="PTHR24198:SF193">
    <property type="match status" value="1"/>
</dbReference>
<dbReference type="SUPFAM" id="SSF48403">
    <property type="entry name" value="Ankyrin repeat"/>
    <property type="match status" value="1"/>
</dbReference>
<proteinExistence type="predicted"/>
<dbReference type="PROSITE" id="PS50297">
    <property type="entry name" value="ANK_REP_REGION"/>
    <property type="match status" value="2"/>
</dbReference>
<dbReference type="AlphaFoldDB" id="A0A7I8X1V8"/>
<gene>
    <name evidence="4" type="ORF">BXYJ_LOCUS14588</name>
</gene>
<feature type="repeat" description="ANK" evidence="3">
    <location>
        <begin position="150"/>
        <end position="182"/>
    </location>
</feature>
<evidence type="ECO:0000256" key="1">
    <source>
        <dbReference type="ARBA" id="ARBA00022737"/>
    </source>
</evidence>
<keyword evidence="5" id="KW-1185">Reference proteome</keyword>
<dbReference type="InterPro" id="IPR002110">
    <property type="entry name" value="Ankyrin_rpt"/>
</dbReference>
<evidence type="ECO:0000313" key="4">
    <source>
        <dbReference type="EMBL" id="CAD5234497.1"/>
    </source>
</evidence>
<dbReference type="PROSITE" id="PS50088">
    <property type="entry name" value="ANK_REPEAT"/>
    <property type="match status" value="3"/>
</dbReference>
<accession>A0A7I8X1V8</accession>
<name>A0A7I8X1V8_BURXY</name>
<dbReference type="InterPro" id="IPR036770">
    <property type="entry name" value="Ankyrin_rpt-contain_sf"/>
</dbReference>
<dbReference type="SMART" id="SM00248">
    <property type="entry name" value="ANK"/>
    <property type="match status" value="11"/>
</dbReference>
<organism evidence="4 5">
    <name type="scientific">Bursaphelenchus xylophilus</name>
    <name type="common">Pinewood nematode worm</name>
    <name type="synonym">Aphelenchoides xylophilus</name>
    <dbReference type="NCBI Taxonomy" id="6326"/>
    <lineage>
        <taxon>Eukaryota</taxon>
        <taxon>Metazoa</taxon>
        <taxon>Ecdysozoa</taxon>
        <taxon>Nematoda</taxon>
        <taxon>Chromadorea</taxon>
        <taxon>Rhabditida</taxon>
        <taxon>Tylenchina</taxon>
        <taxon>Tylenchomorpha</taxon>
        <taxon>Aphelenchoidea</taxon>
        <taxon>Aphelenchoididae</taxon>
        <taxon>Bursaphelenchus</taxon>
    </lineage>
</organism>
<dbReference type="Gene3D" id="1.25.40.20">
    <property type="entry name" value="Ankyrin repeat-containing domain"/>
    <property type="match status" value="3"/>
</dbReference>
<dbReference type="Proteomes" id="UP000659654">
    <property type="component" value="Unassembled WGS sequence"/>
</dbReference>
<feature type="repeat" description="ANK" evidence="3">
    <location>
        <begin position="455"/>
        <end position="487"/>
    </location>
</feature>
<feature type="repeat" description="ANK" evidence="3">
    <location>
        <begin position="253"/>
        <end position="285"/>
    </location>
</feature>
<comment type="caution">
    <text evidence="4">The sequence shown here is derived from an EMBL/GenBank/DDBJ whole genome shotgun (WGS) entry which is preliminary data.</text>
</comment>
<dbReference type="EMBL" id="CAJFDI010000006">
    <property type="protein sequence ID" value="CAD5234497.1"/>
    <property type="molecule type" value="Genomic_DNA"/>
</dbReference>
<keyword evidence="2 3" id="KW-0040">ANK repeat</keyword>
<sequence>MSSSIDEPTTLWIRSLVNQDRFEWDRRPIKDLIYRLLDDVTSYDFQLIFMAILVYDRAQVFQIFLDCGLLKQIEADEEPVLYKVIQNKAHKCLKALIRHLEPENSISAILQLYQNTTAVHLAAHIGAPKILKVLFETVKDEINDLMSDLYQRSPLHYAAISGSCHCVEECLDFGFAVDKKDKFHQTPLMFAIFRAEPEIIRLLVRKKPASVSVRNKFNGMSVLHLAVLANNIEGLKIILEVAPKQLLDQLDESTRTPLHYAALYDRKECVELLLKNGANKNVTDKNYAYPAHYAAQHSLGSLKLLTQGVKEDLSDDKGRTTFMWAVLAKNDEIVKAYLNREIGINVDPNSADIYKKTALHLAAHKGSFQICKQLINADRPWSITQEDCKLATPVHLAAGGGHNHILDLFRLSADIDIQNSEKTTPLFYACLGGMSHTVQVLVETYKANVNHKNYIDQTPLHCAVFSGSLPCVKTLLDLNADIHARNIKQKTPVDLAEELNQKLIIEHFAARIKYEMQI</sequence>
<dbReference type="Pfam" id="PF13606">
    <property type="entry name" value="Ank_3"/>
    <property type="match status" value="1"/>
</dbReference>